<dbReference type="InParanoid" id="G0QLF2"/>
<dbReference type="PROSITE" id="PS50011">
    <property type="entry name" value="PROTEIN_KINASE_DOM"/>
    <property type="match status" value="1"/>
</dbReference>
<organism evidence="2 3">
    <name type="scientific">Ichthyophthirius multifiliis</name>
    <name type="common">White spot disease agent</name>
    <name type="synonym">Ich</name>
    <dbReference type="NCBI Taxonomy" id="5932"/>
    <lineage>
        <taxon>Eukaryota</taxon>
        <taxon>Sar</taxon>
        <taxon>Alveolata</taxon>
        <taxon>Ciliophora</taxon>
        <taxon>Intramacronucleata</taxon>
        <taxon>Oligohymenophorea</taxon>
        <taxon>Hymenostomatida</taxon>
        <taxon>Ophryoglenina</taxon>
        <taxon>Ichthyophthirius</taxon>
    </lineage>
</organism>
<keyword evidence="2" id="KW-0418">Kinase</keyword>
<dbReference type="EC" id="2.7.11.1" evidence="2"/>
<dbReference type="InterPro" id="IPR011009">
    <property type="entry name" value="Kinase-like_dom_sf"/>
</dbReference>
<dbReference type="GeneID" id="14910135"/>
<proteinExistence type="predicted"/>
<accession>G0QLF2</accession>
<dbReference type="Pfam" id="PF00069">
    <property type="entry name" value="Pkinase"/>
    <property type="match status" value="1"/>
</dbReference>
<dbReference type="PANTHER" id="PTHR44167:SF24">
    <property type="entry name" value="SERINE_THREONINE-PROTEIN KINASE CHK2"/>
    <property type="match status" value="1"/>
</dbReference>
<dbReference type="GO" id="GO:0005634">
    <property type="term" value="C:nucleus"/>
    <property type="evidence" value="ECO:0007669"/>
    <property type="project" value="TreeGrafter"/>
</dbReference>
<dbReference type="InterPro" id="IPR000719">
    <property type="entry name" value="Prot_kinase_dom"/>
</dbReference>
<dbReference type="GO" id="GO:0005737">
    <property type="term" value="C:cytoplasm"/>
    <property type="evidence" value="ECO:0007669"/>
    <property type="project" value="TreeGrafter"/>
</dbReference>
<sequence length="99" mass="11550">MKLGDFGITKTGDYLQSNVSTYSYMAPDMIDLNNLNYNQKVDIWALGQNKPQINLLQQMLQVIPENRININEVLKQVNLRYKIQAQKIKNFNNNYNNIV</sequence>
<evidence type="ECO:0000259" key="1">
    <source>
        <dbReference type="PROSITE" id="PS50011"/>
    </source>
</evidence>
<dbReference type="PANTHER" id="PTHR44167">
    <property type="entry name" value="OVARIAN-SPECIFIC SERINE/THREONINE-PROTEIN KINASE LOK-RELATED"/>
    <property type="match status" value="1"/>
</dbReference>
<feature type="domain" description="Protein kinase" evidence="1">
    <location>
        <begin position="1"/>
        <end position="99"/>
    </location>
</feature>
<dbReference type="GO" id="GO:0005524">
    <property type="term" value="F:ATP binding"/>
    <property type="evidence" value="ECO:0007669"/>
    <property type="project" value="InterPro"/>
</dbReference>
<dbReference type="Proteomes" id="UP000008983">
    <property type="component" value="Unassembled WGS sequence"/>
</dbReference>
<dbReference type="EC" id="2.7.11.25" evidence="2"/>
<dbReference type="GO" id="GO:0004709">
    <property type="term" value="F:MAP kinase kinase kinase activity"/>
    <property type="evidence" value="ECO:0007669"/>
    <property type="project" value="UniProtKB-EC"/>
</dbReference>
<dbReference type="AlphaFoldDB" id="G0QLF2"/>
<gene>
    <name evidence="2" type="ORF">IMG5_029790</name>
</gene>
<keyword evidence="3" id="KW-1185">Reference proteome</keyword>
<dbReference type="Gene3D" id="1.10.510.10">
    <property type="entry name" value="Transferase(Phosphotransferase) domain 1"/>
    <property type="match status" value="1"/>
</dbReference>
<name>G0QLF2_ICHMU</name>
<dbReference type="EMBL" id="GL983253">
    <property type="protein sequence ID" value="EGR33946.1"/>
    <property type="molecule type" value="Genomic_DNA"/>
</dbReference>
<protein>
    <submittedName>
        <fullName evidence="2">Protein kinase domain protein</fullName>
        <ecNumber evidence="2">2.7.11.1</ecNumber>
        <ecNumber evidence="2">2.7.11.25</ecNumber>
    </submittedName>
</protein>
<dbReference type="GO" id="GO:0044773">
    <property type="term" value="P:mitotic DNA damage checkpoint signaling"/>
    <property type="evidence" value="ECO:0007669"/>
    <property type="project" value="TreeGrafter"/>
</dbReference>
<evidence type="ECO:0000313" key="3">
    <source>
        <dbReference type="Proteomes" id="UP000008983"/>
    </source>
</evidence>
<evidence type="ECO:0000313" key="2">
    <source>
        <dbReference type="EMBL" id="EGR33946.1"/>
    </source>
</evidence>
<dbReference type="OrthoDB" id="266718at2759"/>
<keyword evidence="2" id="KW-0808">Transferase</keyword>
<reference evidence="2 3" key="1">
    <citation type="submission" date="2011-07" db="EMBL/GenBank/DDBJ databases">
        <authorList>
            <person name="Coyne R."/>
            <person name="Brami D."/>
            <person name="Johnson J."/>
            <person name="Hostetler J."/>
            <person name="Hannick L."/>
            <person name="Clark T."/>
            <person name="Cassidy-Hanley D."/>
            <person name="Inman J."/>
        </authorList>
    </citation>
    <scope>NUCLEOTIDE SEQUENCE [LARGE SCALE GENOMIC DNA]</scope>
    <source>
        <strain evidence="2 3">G5</strain>
    </source>
</reference>
<dbReference type="SUPFAM" id="SSF56112">
    <property type="entry name" value="Protein kinase-like (PK-like)"/>
    <property type="match status" value="1"/>
</dbReference>
<dbReference type="RefSeq" id="XP_004039250.1">
    <property type="nucleotide sequence ID" value="XM_004039202.1"/>
</dbReference>